<dbReference type="SMART" id="SM00355">
    <property type="entry name" value="ZnF_C2H2"/>
    <property type="match status" value="12"/>
</dbReference>
<evidence type="ECO:0000256" key="5">
    <source>
        <dbReference type="PROSITE-ProRule" id="PRU00042"/>
    </source>
</evidence>
<keyword evidence="8" id="KW-1185">Reference proteome</keyword>
<dbReference type="Pfam" id="PF00096">
    <property type="entry name" value="zf-C2H2"/>
    <property type="match status" value="5"/>
</dbReference>
<feature type="domain" description="C2H2-type" evidence="6">
    <location>
        <begin position="155"/>
        <end position="177"/>
    </location>
</feature>
<keyword evidence="2" id="KW-0677">Repeat</keyword>
<evidence type="ECO:0000313" key="7">
    <source>
        <dbReference type="EMBL" id="KAF0763279.1"/>
    </source>
</evidence>
<name>A0A6G0YZB7_APHCR</name>
<evidence type="ECO:0000256" key="1">
    <source>
        <dbReference type="ARBA" id="ARBA00022723"/>
    </source>
</evidence>
<keyword evidence="4" id="KW-0862">Zinc</keyword>
<dbReference type="GO" id="GO:0043565">
    <property type="term" value="F:sequence-specific DNA binding"/>
    <property type="evidence" value="ECO:0007669"/>
    <property type="project" value="TreeGrafter"/>
</dbReference>
<gene>
    <name evidence="7" type="ORF">FWK35_00016749</name>
</gene>
<dbReference type="GO" id="GO:0000981">
    <property type="term" value="F:DNA-binding transcription factor activity, RNA polymerase II-specific"/>
    <property type="evidence" value="ECO:0007669"/>
    <property type="project" value="TreeGrafter"/>
</dbReference>
<feature type="domain" description="C2H2-type" evidence="6">
    <location>
        <begin position="286"/>
        <end position="313"/>
    </location>
</feature>
<evidence type="ECO:0000259" key="6">
    <source>
        <dbReference type="PROSITE" id="PS50157"/>
    </source>
</evidence>
<dbReference type="Gene3D" id="3.30.160.60">
    <property type="entry name" value="Classic Zinc Finger"/>
    <property type="match status" value="6"/>
</dbReference>
<dbReference type="AlphaFoldDB" id="A0A6G0YZB7"/>
<dbReference type="SUPFAM" id="SSF57667">
    <property type="entry name" value="beta-beta-alpha zinc fingers"/>
    <property type="match status" value="5"/>
</dbReference>
<dbReference type="InterPro" id="IPR013087">
    <property type="entry name" value="Znf_C2H2_type"/>
</dbReference>
<feature type="domain" description="C2H2-type" evidence="6">
    <location>
        <begin position="256"/>
        <end position="284"/>
    </location>
</feature>
<dbReference type="FunFam" id="3.30.160.60:FF:000100">
    <property type="entry name" value="Zinc finger 45-like"/>
    <property type="match status" value="1"/>
</dbReference>
<keyword evidence="3 5" id="KW-0863">Zinc-finger</keyword>
<feature type="domain" description="C2H2-type" evidence="6">
    <location>
        <begin position="99"/>
        <end position="127"/>
    </location>
</feature>
<dbReference type="PROSITE" id="PS50157">
    <property type="entry name" value="ZINC_FINGER_C2H2_2"/>
    <property type="match status" value="8"/>
</dbReference>
<feature type="domain" description="C2H2-type" evidence="6">
    <location>
        <begin position="343"/>
        <end position="370"/>
    </location>
</feature>
<keyword evidence="1" id="KW-0479">Metal-binding</keyword>
<dbReference type="GO" id="GO:0005634">
    <property type="term" value="C:nucleus"/>
    <property type="evidence" value="ECO:0007669"/>
    <property type="project" value="TreeGrafter"/>
</dbReference>
<protein>
    <submittedName>
        <fullName evidence="7">Zinc finger protein 337-like</fullName>
    </submittedName>
</protein>
<evidence type="ECO:0000256" key="2">
    <source>
        <dbReference type="ARBA" id="ARBA00022737"/>
    </source>
</evidence>
<dbReference type="PANTHER" id="PTHR24408:SF61">
    <property type="entry name" value="E3 SUMO-PROTEIN LIGASE ZNF451"/>
    <property type="match status" value="1"/>
</dbReference>
<feature type="domain" description="C2H2-type" evidence="6">
    <location>
        <begin position="223"/>
        <end position="252"/>
    </location>
</feature>
<dbReference type="OrthoDB" id="3565419at2759"/>
<reference evidence="7 8" key="1">
    <citation type="submission" date="2019-08" db="EMBL/GenBank/DDBJ databases">
        <title>Whole genome of Aphis craccivora.</title>
        <authorList>
            <person name="Voronova N.V."/>
            <person name="Shulinski R.S."/>
            <person name="Bandarenka Y.V."/>
            <person name="Zhorov D.G."/>
            <person name="Warner D."/>
        </authorList>
    </citation>
    <scope>NUCLEOTIDE SEQUENCE [LARGE SCALE GENOMIC DNA]</scope>
    <source>
        <strain evidence="7">180601</strain>
        <tissue evidence="7">Whole Body</tissue>
    </source>
</reference>
<feature type="domain" description="C2H2-type" evidence="6">
    <location>
        <begin position="42"/>
        <end position="64"/>
    </location>
</feature>
<dbReference type="InterPro" id="IPR036236">
    <property type="entry name" value="Znf_C2H2_sf"/>
</dbReference>
<feature type="domain" description="C2H2-type" evidence="6">
    <location>
        <begin position="314"/>
        <end position="342"/>
    </location>
</feature>
<organism evidence="7 8">
    <name type="scientific">Aphis craccivora</name>
    <name type="common">Cowpea aphid</name>
    <dbReference type="NCBI Taxonomy" id="307492"/>
    <lineage>
        <taxon>Eukaryota</taxon>
        <taxon>Metazoa</taxon>
        <taxon>Ecdysozoa</taxon>
        <taxon>Arthropoda</taxon>
        <taxon>Hexapoda</taxon>
        <taxon>Insecta</taxon>
        <taxon>Pterygota</taxon>
        <taxon>Neoptera</taxon>
        <taxon>Paraneoptera</taxon>
        <taxon>Hemiptera</taxon>
        <taxon>Sternorrhyncha</taxon>
        <taxon>Aphidomorpha</taxon>
        <taxon>Aphidoidea</taxon>
        <taxon>Aphididae</taxon>
        <taxon>Aphidini</taxon>
        <taxon>Aphis</taxon>
        <taxon>Aphis</taxon>
    </lineage>
</organism>
<dbReference type="EMBL" id="VUJU01001923">
    <property type="protein sequence ID" value="KAF0763279.1"/>
    <property type="molecule type" value="Genomic_DNA"/>
</dbReference>
<sequence length="527" mass="61368">MKFFMPFIYSSCLQIFINLININNNLLIQNSKLCSIKMPENYGCDHCEKTFTNRRHYDLHVDGHLRNICRVCGLSCNSRKMLVTHMSTAHGSKLDPVVLDCKYCMKTFVQKRSLHLHYKTVHKNTGTICLDCGQPFDSKQELADHVKTIKHGDGFICHKCGEVFTRSQQYKLHLQRHDAYCCFNCNAQFANSKKLNKHLKLCISIPSTDNYSKNKQSTAGIVYECVECKKAFEKKKYYKRHMKTVVHSTNKVDNPFYCAHCPKIFYYKFNLSSHMKQVHFKQYNNYICNLCGQSFQYANNYKRHKDSHMQVRNYVCEHCGACFYRKNALQDHLIAIHNEEKNFVCNVCGDNFKLKSILTRHMKNHSETKKYVCHCKRIFKFASNLRRHQINIHNQVFTESIKIKRFVEDISRSSPSAVMNEEKEIQRLKQKNINHLRLEDTVSYSLMAYPDNLDLSSVDIAESVLQVASASTYKMECEENSCFPGIHPPIETSLVCSLNDGVDLSPNSSQQYLSDYDVPHQFPFLNI</sequence>
<proteinExistence type="predicted"/>
<evidence type="ECO:0000256" key="4">
    <source>
        <dbReference type="ARBA" id="ARBA00022833"/>
    </source>
</evidence>
<dbReference type="GO" id="GO:0008270">
    <property type="term" value="F:zinc ion binding"/>
    <property type="evidence" value="ECO:0007669"/>
    <property type="project" value="UniProtKB-KW"/>
</dbReference>
<dbReference type="PANTHER" id="PTHR24408">
    <property type="entry name" value="ZINC FINGER PROTEIN"/>
    <property type="match status" value="1"/>
</dbReference>
<evidence type="ECO:0000256" key="3">
    <source>
        <dbReference type="ARBA" id="ARBA00022771"/>
    </source>
</evidence>
<comment type="caution">
    <text evidence="7">The sequence shown here is derived from an EMBL/GenBank/DDBJ whole genome shotgun (WGS) entry which is preliminary data.</text>
</comment>
<accession>A0A6G0YZB7</accession>
<evidence type="ECO:0000313" key="8">
    <source>
        <dbReference type="Proteomes" id="UP000478052"/>
    </source>
</evidence>
<dbReference type="Proteomes" id="UP000478052">
    <property type="component" value="Unassembled WGS sequence"/>
</dbReference>
<dbReference type="PROSITE" id="PS00028">
    <property type="entry name" value="ZINC_FINGER_C2H2_1"/>
    <property type="match status" value="9"/>
</dbReference>